<reference evidence="2" key="1">
    <citation type="submission" date="2016-11" db="EMBL/GenBank/DDBJ databases">
        <authorList>
            <person name="Varghese N."/>
            <person name="Submissions S."/>
        </authorList>
    </citation>
    <scope>NUCLEOTIDE SEQUENCE [LARGE SCALE GENOMIC DNA]</scope>
    <source>
        <strain evidence="2">ACAM 48</strain>
    </source>
</reference>
<protein>
    <submittedName>
        <fullName evidence="1">Uncharacterized protein</fullName>
    </submittedName>
</protein>
<evidence type="ECO:0000313" key="1">
    <source>
        <dbReference type="EMBL" id="SHM68966.1"/>
    </source>
</evidence>
<accession>A0A1M7KU10</accession>
<organism evidence="1 2">
    <name type="scientific">Salegentibacter salegens</name>
    <dbReference type="NCBI Taxonomy" id="143223"/>
    <lineage>
        <taxon>Bacteria</taxon>
        <taxon>Pseudomonadati</taxon>
        <taxon>Bacteroidota</taxon>
        <taxon>Flavobacteriia</taxon>
        <taxon>Flavobacteriales</taxon>
        <taxon>Flavobacteriaceae</taxon>
        <taxon>Salegentibacter</taxon>
    </lineage>
</organism>
<evidence type="ECO:0000313" key="2">
    <source>
        <dbReference type="Proteomes" id="UP000190235"/>
    </source>
</evidence>
<dbReference type="RefSeq" id="WP_079734765.1">
    <property type="nucleotide sequence ID" value="NZ_LT670848.1"/>
</dbReference>
<gene>
    <name evidence="1" type="ORF">SAMN05878281_1601</name>
</gene>
<dbReference type="AlphaFoldDB" id="A0A1M7KU10"/>
<proteinExistence type="predicted"/>
<dbReference type="PROSITE" id="PS51257">
    <property type="entry name" value="PROKAR_LIPOPROTEIN"/>
    <property type="match status" value="1"/>
</dbReference>
<dbReference type="Proteomes" id="UP000190235">
    <property type="component" value="Chromosome I"/>
</dbReference>
<dbReference type="OrthoDB" id="1428799at2"/>
<dbReference type="EMBL" id="LT670848">
    <property type="protein sequence ID" value="SHM68966.1"/>
    <property type="molecule type" value="Genomic_DNA"/>
</dbReference>
<name>A0A1M7KU10_9FLAO</name>
<keyword evidence="2" id="KW-1185">Reference proteome</keyword>
<sequence>MRPLHVLLFIFILVSCEPEETTITDDEILATDIELYPEEVYSSNDQSLPILKLTLRTSEIYPCFNYKIDFSKSFEKDEMTVIINNIHKPGICLTAFGPAIATLELPETTQKLKIVRADQTDIYQVNINTEQIEILPRTTDFTDLINPITFRYPENSFAVVCGTNLDQTELCANFFEKLDDMQSLSSYTFPENGRTPYPDSSSGNWNNTSSRYFIYENETALIEAVEQFEMFTQENLNRDDGNSLSIITWDNQSYYSYQLLE</sequence>